<dbReference type="Pfam" id="PF14060">
    <property type="entry name" value="DUF4252"/>
    <property type="match status" value="1"/>
</dbReference>
<dbReference type="RefSeq" id="WP_296938851.1">
    <property type="nucleotide sequence ID" value="NZ_LT599032.1"/>
</dbReference>
<name>A0A212J301_9BACT</name>
<accession>A0A212J301</accession>
<organism evidence="2">
    <name type="scientific">uncultured Dysgonomonas sp</name>
    <dbReference type="NCBI Taxonomy" id="206096"/>
    <lineage>
        <taxon>Bacteria</taxon>
        <taxon>Pseudomonadati</taxon>
        <taxon>Bacteroidota</taxon>
        <taxon>Bacteroidia</taxon>
        <taxon>Bacteroidales</taxon>
        <taxon>Dysgonomonadaceae</taxon>
        <taxon>Dysgonomonas</taxon>
        <taxon>environmental samples</taxon>
    </lineage>
</organism>
<evidence type="ECO:0000313" key="2">
    <source>
        <dbReference type="EMBL" id="SBV93810.1"/>
    </source>
</evidence>
<evidence type="ECO:0000256" key="1">
    <source>
        <dbReference type="SAM" id="SignalP"/>
    </source>
</evidence>
<gene>
    <name evidence="2" type="ORF">KL86DYS1_10964</name>
</gene>
<reference evidence="2" key="1">
    <citation type="submission" date="2016-04" db="EMBL/GenBank/DDBJ databases">
        <authorList>
            <person name="Evans L.H."/>
            <person name="Alamgir A."/>
            <person name="Owens N."/>
            <person name="Weber N.D."/>
            <person name="Virtaneva K."/>
            <person name="Barbian K."/>
            <person name="Babar A."/>
            <person name="Rosenke K."/>
        </authorList>
    </citation>
    <scope>NUCLEOTIDE SEQUENCE</scope>
    <source>
        <strain evidence="2">86-1</strain>
    </source>
</reference>
<protein>
    <recommendedName>
        <fullName evidence="3">DUF4252 domain-containing protein</fullName>
    </recommendedName>
</protein>
<keyword evidence="1" id="KW-0732">Signal</keyword>
<evidence type="ECO:0008006" key="3">
    <source>
        <dbReference type="Google" id="ProtNLM"/>
    </source>
</evidence>
<proteinExistence type="predicted"/>
<dbReference type="AlphaFoldDB" id="A0A212J301"/>
<sequence>MKIKVLITAILLLAGFATMHSQNNMFDRLSDNKDISTVYISKALLNMMPKMDVGAGGADIKSLAGKLEQLEIYSSQSKDAAKLIRMEFEGLTKSKTYETLMAIKDKGDNITFYARKEKDNFKDLIMFINEPEECTVIRIMGTFTAEDVQKVMNSSNKK</sequence>
<feature type="signal peptide" evidence="1">
    <location>
        <begin position="1"/>
        <end position="21"/>
    </location>
</feature>
<feature type="chain" id="PRO_5013369959" description="DUF4252 domain-containing protein" evidence="1">
    <location>
        <begin position="22"/>
        <end position="158"/>
    </location>
</feature>
<dbReference type="EMBL" id="FLUM01000001">
    <property type="protein sequence ID" value="SBV93810.1"/>
    <property type="molecule type" value="Genomic_DNA"/>
</dbReference>
<dbReference type="InterPro" id="IPR025348">
    <property type="entry name" value="DUF4252"/>
</dbReference>